<dbReference type="EMBL" id="AP028214">
    <property type="protein sequence ID" value="BEI90217.1"/>
    <property type="molecule type" value="Genomic_DNA"/>
</dbReference>
<dbReference type="GeneID" id="85494087"/>
<feature type="compositionally biased region" description="Low complexity" evidence="2">
    <location>
        <begin position="144"/>
        <end position="156"/>
    </location>
</feature>
<dbReference type="RefSeq" id="XP_060455482.1">
    <property type="nucleotide sequence ID" value="XM_060598716.1"/>
</dbReference>
<dbReference type="AlphaFoldDB" id="A0AA48L281"/>
<keyword evidence="1" id="KW-0175">Coiled coil</keyword>
<feature type="compositionally biased region" description="Pro residues" evidence="2">
    <location>
        <begin position="82"/>
        <end position="95"/>
    </location>
</feature>
<sequence length="392" mass="43082">MADSLQRAHQLSAQASILARRLDADRTSLDRALNAFREAEGLFDKAAQSADDSNRGTLKMLSNQHARLVRDTERRIAALDAPPNPFRPSSPPSPTREPKRSSSASIGPGIIGSGLGGPGLDGLTTARASVPPFAMRPVEPRFAPTSPMHSSISSSEPPDESYLLPGAVPDTGDPFARFWGMLENMMEEISFPRALTTAVTSPIKAGTEKKDKKEKKGKGKGEKTKDRTESPSPSESFYVVPEEKKADKTPEELALENASLRASLDALAVHAHVVEKENSELKKRADERNVALRSMVLDVQKEARKARHQEVLRSQMIAPPAPERENGTQGNQPLRKRVAELEEEVCACSKKLEESRQENAKLNAQLNKFKEKWDKLKAKKEAKARAREEAKS</sequence>
<feature type="region of interest" description="Disordered" evidence="2">
    <location>
        <begin position="313"/>
        <end position="333"/>
    </location>
</feature>
<feature type="compositionally biased region" description="Basic and acidic residues" evidence="2">
    <location>
        <begin position="219"/>
        <end position="229"/>
    </location>
</feature>
<proteinExistence type="predicted"/>
<organism evidence="3 4">
    <name type="scientific">Cutaneotrichosporon cavernicola</name>
    <dbReference type="NCBI Taxonomy" id="279322"/>
    <lineage>
        <taxon>Eukaryota</taxon>
        <taxon>Fungi</taxon>
        <taxon>Dikarya</taxon>
        <taxon>Basidiomycota</taxon>
        <taxon>Agaricomycotina</taxon>
        <taxon>Tremellomycetes</taxon>
        <taxon>Trichosporonales</taxon>
        <taxon>Trichosporonaceae</taxon>
        <taxon>Cutaneotrichosporon</taxon>
    </lineage>
</organism>
<protein>
    <submittedName>
        <fullName evidence="3">Uncharacterized protein</fullName>
    </submittedName>
</protein>
<evidence type="ECO:0000256" key="2">
    <source>
        <dbReference type="SAM" id="MobiDB-lite"/>
    </source>
</evidence>
<feature type="compositionally biased region" description="Gly residues" evidence="2">
    <location>
        <begin position="109"/>
        <end position="120"/>
    </location>
</feature>
<dbReference type="PANTHER" id="PTHR40130">
    <property type="entry name" value="EXPRESSED PROTEIN"/>
    <property type="match status" value="1"/>
</dbReference>
<dbReference type="Proteomes" id="UP001233271">
    <property type="component" value="Chromosome 3"/>
</dbReference>
<feature type="compositionally biased region" description="Basic and acidic residues" evidence="2">
    <location>
        <begin position="241"/>
        <end position="251"/>
    </location>
</feature>
<gene>
    <name evidence="3" type="ORF">CcaverHIS019_0302870</name>
</gene>
<dbReference type="KEGG" id="ccac:CcaHIS019_0302870"/>
<reference evidence="3" key="1">
    <citation type="journal article" date="2023" name="BMC Genomics">
        <title>Chromosome-level genome assemblies of Cutaneotrichosporon spp. (Trichosporonales, Basidiomycota) reveal imbalanced evolution between nucleotide sequences and chromosome synteny.</title>
        <authorList>
            <person name="Kobayashi Y."/>
            <person name="Kayamori A."/>
            <person name="Aoki K."/>
            <person name="Shiwa Y."/>
            <person name="Matsutani M."/>
            <person name="Fujita N."/>
            <person name="Sugita T."/>
            <person name="Iwasaki W."/>
            <person name="Tanaka N."/>
            <person name="Takashima M."/>
        </authorList>
    </citation>
    <scope>NUCLEOTIDE SEQUENCE</scope>
    <source>
        <strain evidence="3">HIS019</strain>
    </source>
</reference>
<feature type="coiled-coil region" evidence="1">
    <location>
        <begin position="352"/>
        <end position="379"/>
    </location>
</feature>
<keyword evidence="4" id="KW-1185">Reference proteome</keyword>
<evidence type="ECO:0000313" key="3">
    <source>
        <dbReference type="EMBL" id="BEI90217.1"/>
    </source>
</evidence>
<evidence type="ECO:0000256" key="1">
    <source>
        <dbReference type="SAM" id="Coils"/>
    </source>
</evidence>
<evidence type="ECO:0000313" key="4">
    <source>
        <dbReference type="Proteomes" id="UP001233271"/>
    </source>
</evidence>
<dbReference type="PANTHER" id="PTHR40130:SF1">
    <property type="entry name" value="SPINDLE POLE BODY-ASSOCIATED PROTEIN CUT12 DOMAIN-CONTAINING PROTEIN"/>
    <property type="match status" value="1"/>
</dbReference>
<name>A0AA48L281_9TREE</name>
<feature type="region of interest" description="Disordered" evidence="2">
    <location>
        <begin position="75"/>
        <end position="162"/>
    </location>
</feature>
<feature type="region of interest" description="Disordered" evidence="2">
    <location>
        <begin position="202"/>
        <end position="251"/>
    </location>
</feature>
<accession>A0AA48L281</accession>